<feature type="transmembrane region" description="Helical" evidence="6">
    <location>
        <begin position="20"/>
        <end position="42"/>
    </location>
</feature>
<dbReference type="InterPro" id="IPR052337">
    <property type="entry name" value="SAT4-like"/>
</dbReference>
<evidence type="ECO:0000256" key="6">
    <source>
        <dbReference type="SAM" id="Phobius"/>
    </source>
</evidence>
<evidence type="ECO:0000256" key="3">
    <source>
        <dbReference type="ARBA" id="ARBA00022989"/>
    </source>
</evidence>
<evidence type="ECO:0000313" key="8">
    <source>
        <dbReference type="EMBL" id="KAK5626857.1"/>
    </source>
</evidence>
<keyword evidence="9" id="KW-1185">Reference proteome</keyword>
<evidence type="ECO:0000256" key="2">
    <source>
        <dbReference type="ARBA" id="ARBA00022692"/>
    </source>
</evidence>
<dbReference type="PANTHER" id="PTHR33048:SF47">
    <property type="entry name" value="INTEGRAL MEMBRANE PROTEIN-RELATED"/>
    <property type="match status" value="1"/>
</dbReference>
<proteinExistence type="inferred from homology"/>
<dbReference type="EMBL" id="JAWHQM010000004">
    <property type="protein sequence ID" value="KAK5626857.1"/>
    <property type="molecule type" value="Genomic_DNA"/>
</dbReference>
<keyword evidence="3 6" id="KW-1133">Transmembrane helix</keyword>
<dbReference type="PANTHER" id="PTHR33048">
    <property type="entry name" value="PTH11-LIKE INTEGRAL MEMBRANE PROTEIN (AFU_ORTHOLOGUE AFUA_5G11245)"/>
    <property type="match status" value="1"/>
</dbReference>
<evidence type="ECO:0000256" key="4">
    <source>
        <dbReference type="ARBA" id="ARBA00023136"/>
    </source>
</evidence>
<keyword evidence="2 6" id="KW-0812">Transmembrane</keyword>
<reference evidence="8 9" key="1">
    <citation type="submission" date="2023-10" db="EMBL/GenBank/DDBJ databases">
        <title>Draft genome sequence of Xylaria bambusicola isolate GMP-LS, the root and basal stem rot pathogen of sugarcane in Indonesia.</title>
        <authorList>
            <person name="Selvaraj P."/>
            <person name="Muralishankar V."/>
            <person name="Muruganantham S."/>
            <person name="Sp S."/>
            <person name="Haryani S."/>
            <person name="Lau K.J.X."/>
            <person name="Naqvi N.I."/>
        </authorList>
    </citation>
    <scope>NUCLEOTIDE SEQUENCE [LARGE SCALE GENOMIC DNA]</scope>
    <source>
        <strain evidence="8">GMP-LS</strain>
    </source>
</reference>
<accession>A0AAN7Z2L3</accession>
<dbReference type="AlphaFoldDB" id="A0AAN7Z2L3"/>
<comment type="similarity">
    <text evidence="5">Belongs to the SAT4 family.</text>
</comment>
<protein>
    <recommendedName>
        <fullName evidence="7">Rhodopsin domain-containing protein</fullName>
    </recommendedName>
</protein>
<dbReference type="Pfam" id="PF20684">
    <property type="entry name" value="Fung_rhodopsin"/>
    <property type="match status" value="1"/>
</dbReference>
<comment type="caution">
    <text evidence="8">The sequence shown here is derived from an EMBL/GenBank/DDBJ whole genome shotgun (WGS) entry which is preliminary data.</text>
</comment>
<dbReference type="GO" id="GO:0016020">
    <property type="term" value="C:membrane"/>
    <property type="evidence" value="ECO:0007669"/>
    <property type="project" value="UniProtKB-SubCell"/>
</dbReference>
<feature type="transmembrane region" description="Helical" evidence="6">
    <location>
        <begin position="54"/>
        <end position="72"/>
    </location>
</feature>
<gene>
    <name evidence="8" type="ORF">RRF57_002572</name>
</gene>
<dbReference type="InterPro" id="IPR049326">
    <property type="entry name" value="Rhodopsin_dom_fungi"/>
</dbReference>
<evidence type="ECO:0000313" key="9">
    <source>
        <dbReference type="Proteomes" id="UP001305414"/>
    </source>
</evidence>
<feature type="domain" description="Rhodopsin" evidence="7">
    <location>
        <begin position="3"/>
        <end position="114"/>
    </location>
</feature>
<organism evidence="8 9">
    <name type="scientific">Xylaria bambusicola</name>
    <dbReference type="NCBI Taxonomy" id="326684"/>
    <lineage>
        <taxon>Eukaryota</taxon>
        <taxon>Fungi</taxon>
        <taxon>Dikarya</taxon>
        <taxon>Ascomycota</taxon>
        <taxon>Pezizomycotina</taxon>
        <taxon>Sordariomycetes</taxon>
        <taxon>Xylariomycetidae</taxon>
        <taxon>Xylariales</taxon>
        <taxon>Xylariaceae</taxon>
        <taxon>Xylaria</taxon>
    </lineage>
</organism>
<evidence type="ECO:0000259" key="7">
    <source>
        <dbReference type="Pfam" id="PF20684"/>
    </source>
</evidence>
<dbReference type="Proteomes" id="UP001305414">
    <property type="component" value="Unassembled WGS sequence"/>
</dbReference>
<evidence type="ECO:0000256" key="5">
    <source>
        <dbReference type="ARBA" id="ARBA00038359"/>
    </source>
</evidence>
<name>A0AAN7Z2L3_9PEZI</name>
<keyword evidence="4 6" id="KW-0472">Membrane</keyword>
<evidence type="ECO:0000256" key="1">
    <source>
        <dbReference type="ARBA" id="ARBA00004141"/>
    </source>
</evidence>
<sequence length="250" mass="27712">MLYWDPKPDGWCRDTIIFDIATVAANFFLDLAVLALPLPVLWSLKMSIRDKLTVTAMFSIGTIALISWRSSVTVKTRGSPDWTASLCKVGEIAMLELYLGIIAVCIPTLGPLFNAHLKPIFSRLGLTTMGVPKSGPNNLYPRTWGSSGTRRRAQKYSELNESADRIVSRNNSIRLGTTERAKSFRSAHSSRNMRCWCRVIAKTESTFKGILSRSIILKRLNTSNKIRSPDYAKMTGGGFGQVECFGRGGV</sequence>
<comment type="subcellular location">
    <subcellularLocation>
        <location evidence="1">Membrane</location>
        <topology evidence="1">Multi-pass membrane protein</topology>
    </subcellularLocation>
</comment>
<feature type="transmembrane region" description="Helical" evidence="6">
    <location>
        <begin position="92"/>
        <end position="113"/>
    </location>
</feature>